<evidence type="ECO:0000313" key="1">
    <source>
        <dbReference type="EMBL" id="PIC39516.1"/>
    </source>
</evidence>
<dbReference type="AlphaFoldDB" id="A0A2G5UJV4"/>
<dbReference type="InterPro" id="IPR053222">
    <property type="entry name" value="Zygotic_Embryogenesis-Asso"/>
</dbReference>
<dbReference type="PANTHER" id="PTHR22899">
    <property type="entry name" value="CYCLIN-RELATED F-BOX FAMILY"/>
    <property type="match status" value="1"/>
</dbReference>
<comment type="caution">
    <text evidence="1">The sequence shown here is derived from an EMBL/GenBank/DDBJ whole genome shotgun (WGS) entry which is preliminary data.</text>
</comment>
<evidence type="ECO:0000313" key="2">
    <source>
        <dbReference type="Proteomes" id="UP000230233"/>
    </source>
</evidence>
<organism evidence="1 2">
    <name type="scientific">Caenorhabditis nigoni</name>
    <dbReference type="NCBI Taxonomy" id="1611254"/>
    <lineage>
        <taxon>Eukaryota</taxon>
        <taxon>Metazoa</taxon>
        <taxon>Ecdysozoa</taxon>
        <taxon>Nematoda</taxon>
        <taxon>Chromadorea</taxon>
        <taxon>Rhabditida</taxon>
        <taxon>Rhabditina</taxon>
        <taxon>Rhabditomorpha</taxon>
        <taxon>Rhabditoidea</taxon>
        <taxon>Rhabditidae</taxon>
        <taxon>Peloderinae</taxon>
        <taxon>Caenorhabditis</taxon>
    </lineage>
</organism>
<reference evidence="2" key="1">
    <citation type="submission" date="2017-10" db="EMBL/GenBank/DDBJ databases">
        <title>Rapid genome shrinkage in a self-fertile nematode reveals novel sperm competition proteins.</title>
        <authorList>
            <person name="Yin D."/>
            <person name="Schwarz E.M."/>
            <person name="Thomas C.G."/>
            <person name="Felde R.L."/>
            <person name="Korf I.F."/>
            <person name="Cutter A.D."/>
            <person name="Schartner C.M."/>
            <person name="Ralston E.J."/>
            <person name="Meyer B.J."/>
            <person name="Haag E.S."/>
        </authorList>
    </citation>
    <scope>NUCLEOTIDE SEQUENCE [LARGE SCALE GENOMIC DNA]</scope>
    <source>
        <strain evidence="2">JU1422</strain>
    </source>
</reference>
<sequence length="117" mass="13194">MAFSLTSKKACSTVKDLRLPISNVIMTMKKQPQIEVKLGLININFELNMTETDEKLTDLNGLPVSVPVLYSKHYLGGFQATLPTWPNQGKSVGEWIQHLCSIFQATCYVAHFHVREN</sequence>
<dbReference type="PANTHER" id="PTHR22899:SF0">
    <property type="entry name" value="F-BOX ASSOCIATED DOMAIN-CONTAINING PROTEIN-RELATED"/>
    <property type="match status" value="1"/>
</dbReference>
<protein>
    <submittedName>
        <fullName evidence="1">Uncharacterized protein</fullName>
    </submittedName>
</protein>
<gene>
    <name evidence="1" type="primary">Cnig_chr_III.g11177</name>
    <name evidence="1" type="ORF">B9Z55_011177</name>
</gene>
<dbReference type="EMBL" id="PDUG01000003">
    <property type="protein sequence ID" value="PIC39516.1"/>
    <property type="molecule type" value="Genomic_DNA"/>
</dbReference>
<accession>A0A2G5UJV4</accession>
<dbReference type="Proteomes" id="UP000230233">
    <property type="component" value="Chromosome III"/>
</dbReference>
<keyword evidence="2" id="KW-1185">Reference proteome</keyword>
<name>A0A2G5UJV4_9PELO</name>
<proteinExistence type="predicted"/>